<dbReference type="Pfam" id="PF12867">
    <property type="entry name" value="DinB_2"/>
    <property type="match status" value="1"/>
</dbReference>
<evidence type="ECO:0000313" key="2">
    <source>
        <dbReference type="EMBL" id="PAP75662.1"/>
    </source>
</evidence>
<evidence type="ECO:0000313" key="3">
    <source>
        <dbReference type="Proteomes" id="UP000216339"/>
    </source>
</evidence>
<proteinExistence type="predicted"/>
<dbReference type="Gene3D" id="1.20.120.450">
    <property type="entry name" value="dinb family like domain"/>
    <property type="match status" value="1"/>
</dbReference>
<dbReference type="AlphaFoldDB" id="A0A271IWU9"/>
<reference evidence="2 3" key="1">
    <citation type="submission" date="2016-11" db="EMBL/GenBank/DDBJ databases">
        <title>Study of marine rhodopsin-containing bacteria.</title>
        <authorList>
            <person name="Yoshizawa S."/>
            <person name="Kumagai Y."/>
            <person name="Kogure K."/>
        </authorList>
    </citation>
    <scope>NUCLEOTIDE SEQUENCE [LARGE SCALE GENOMIC DNA]</scope>
    <source>
        <strain evidence="2 3">SAORIC-28</strain>
    </source>
</reference>
<dbReference type="EMBL" id="MQWD01000001">
    <property type="protein sequence ID" value="PAP75662.1"/>
    <property type="molecule type" value="Genomic_DNA"/>
</dbReference>
<dbReference type="Proteomes" id="UP000216339">
    <property type="component" value="Unassembled WGS sequence"/>
</dbReference>
<dbReference type="SUPFAM" id="SSF109854">
    <property type="entry name" value="DinB/YfiT-like putative metalloenzymes"/>
    <property type="match status" value="1"/>
</dbReference>
<feature type="domain" description="DinB-like" evidence="1">
    <location>
        <begin position="27"/>
        <end position="147"/>
    </location>
</feature>
<evidence type="ECO:0000259" key="1">
    <source>
        <dbReference type="Pfam" id="PF12867"/>
    </source>
</evidence>
<dbReference type="OrthoDB" id="9814103at2"/>
<dbReference type="RefSeq" id="WP_095509305.1">
    <property type="nucleotide sequence ID" value="NZ_MQWD01000001.1"/>
</dbReference>
<protein>
    <recommendedName>
        <fullName evidence="1">DinB-like domain-containing protein</fullName>
    </recommendedName>
</protein>
<dbReference type="InterPro" id="IPR034660">
    <property type="entry name" value="DinB/YfiT-like"/>
</dbReference>
<keyword evidence="3" id="KW-1185">Reference proteome</keyword>
<comment type="caution">
    <text evidence="2">The sequence shown here is derived from an EMBL/GenBank/DDBJ whole genome shotgun (WGS) entry which is preliminary data.</text>
</comment>
<sequence length="157" mass="17801">MTDPRIALLLHALDRSFDGTGWHGPTLVGATRGMDEDAASWRPAPDAHNAWEYVVHTAYWTYRVLRHVAEEPPAHFDEAGSNFFERPAEGRALADDLDRLRDWHYRLVEAVEAFDPERLDETAYDDYSFGDAIAGIAAHDAYHAGQIRLLRRLQGDL</sequence>
<gene>
    <name evidence="2" type="ORF">BSZ37_04040</name>
</gene>
<dbReference type="InterPro" id="IPR024775">
    <property type="entry name" value="DinB-like"/>
</dbReference>
<name>A0A271IWU9_9BACT</name>
<organism evidence="2 3">
    <name type="scientific">Rubrivirga marina</name>
    <dbReference type="NCBI Taxonomy" id="1196024"/>
    <lineage>
        <taxon>Bacteria</taxon>
        <taxon>Pseudomonadati</taxon>
        <taxon>Rhodothermota</taxon>
        <taxon>Rhodothermia</taxon>
        <taxon>Rhodothermales</taxon>
        <taxon>Rubricoccaceae</taxon>
        <taxon>Rubrivirga</taxon>
    </lineage>
</organism>
<accession>A0A271IWU9</accession>